<gene>
    <name evidence="2" type="ORF">A9Q84_10685</name>
</gene>
<dbReference type="Pfam" id="PF10543">
    <property type="entry name" value="ORF6N"/>
    <property type="match status" value="1"/>
</dbReference>
<accession>A0A1Y5F7B2</accession>
<dbReference type="AlphaFoldDB" id="A0A1Y5F7B2"/>
<dbReference type="Proteomes" id="UP000196531">
    <property type="component" value="Unassembled WGS sequence"/>
</dbReference>
<sequence>MFKIQNIEEMIYLIRGQKVMLDSDLAKLYAVETKALNRQVRRNMIRFPEDFMFQLTKEEFESLKCQNGTSKLGRGGKQKQPLVFTENGVAMLSSVLKSDQAALVNIAIMRIFTKLRSFLLLEKELTERMDGIETGANKVFKVVFERLDNLEERLPSHDKDRNKIGLKE</sequence>
<dbReference type="EMBL" id="MAAO01000006">
    <property type="protein sequence ID" value="OUR96798.1"/>
    <property type="molecule type" value="Genomic_DNA"/>
</dbReference>
<proteinExistence type="predicted"/>
<evidence type="ECO:0000313" key="2">
    <source>
        <dbReference type="EMBL" id="OUR96798.1"/>
    </source>
</evidence>
<name>A0A1Y5F7B2_9BACT</name>
<organism evidence="2 3">
    <name type="scientific">Halobacteriovorax marinus</name>
    <dbReference type="NCBI Taxonomy" id="97084"/>
    <lineage>
        <taxon>Bacteria</taxon>
        <taxon>Pseudomonadati</taxon>
        <taxon>Bdellovibrionota</taxon>
        <taxon>Bacteriovoracia</taxon>
        <taxon>Bacteriovoracales</taxon>
        <taxon>Halobacteriovoraceae</taxon>
        <taxon>Halobacteriovorax</taxon>
    </lineage>
</organism>
<comment type="caution">
    <text evidence="2">The sequence shown here is derived from an EMBL/GenBank/DDBJ whole genome shotgun (WGS) entry which is preliminary data.</text>
</comment>
<protein>
    <recommendedName>
        <fullName evidence="1">KilA-N DNA-binding domain-containing protein</fullName>
    </recommendedName>
</protein>
<evidence type="ECO:0000259" key="1">
    <source>
        <dbReference type="Pfam" id="PF10543"/>
    </source>
</evidence>
<reference evidence="3" key="1">
    <citation type="journal article" date="2017" name="Proc. Natl. Acad. Sci. U.S.A.">
        <title>Simulation of Deepwater Horizon oil plume reveals substrate specialization within a complex community of hydrocarbon-degraders.</title>
        <authorList>
            <person name="Hu P."/>
            <person name="Dubinsky E.A."/>
            <person name="Probst A.J."/>
            <person name="Wang J."/>
            <person name="Sieber C.M.K."/>
            <person name="Tom L.M."/>
            <person name="Gardinali P."/>
            <person name="Banfield J.F."/>
            <person name="Atlas R.M."/>
            <person name="Andersen G.L."/>
        </authorList>
    </citation>
    <scope>NUCLEOTIDE SEQUENCE [LARGE SCALE GENOMIC DNA]</scope>
</reference>
<evidence type="ECO:0000313" key="3">
    <source>
        <dbReference type="Proteomes" id="UP000196531"/>
    </source>
</evidence>
<feature type="domain" description="KilA-N DNA-binding" evidence="1">
    <location>
        <begin position="10"/>
        <end position="95"/>
    </location>
</feature>
<dbReference type="InterPro" id="IPR018873">
    <property type="entry name" value="KilA-N_DNA-bd_domain"/>
</dbReference>